<feature type="transmembrane region" description="Helical" evidence="2">
    <location>
        <begin position="120"/>
        <end position="138"/>
    </location>
</feature>
<feature type="domain" description="Bacterial sugar transferase" evidence="3">
    <location>
        <begin position="260"/>
        <end position="432"/>
    </location>
</feature>
<feature type="transmembrane region" description="Helical" evidence="2">
    <location>
        <begin position="56"/>
        <end position="76"/>
    </location>
</feature>
<dbReference type="EMBL" id="PCYJ01000007">
    <property type="protein sequence ID" value="PIR45638.1"/>
    <property type="molecule type" value="Genomic_DNA"/>
</dbReference>
<dbReference type="GO" id="GO:0016780">
    <property type="term" value="F:phosphotransferase activity, for other substituted phosphate groups"/>
    <property type="evidence" value="ECO:0007669"/>
    <property type="project" value="TreeGrafter"/>
</dbReference>
<keyword evidence="2" id="KW-0812">Transmembrane</keyword>
<keyword evidence="2" id="KW-0472">Membrane</keyword>
<dbReference type="InterPro" id="IPR003362">
    <property type="entry name" value="Bact_transf"/>
</dbReference>
<dbReference type="Pfam" id="PF02397">
    <property type="entry name" value="Bac_transf"/>
    <property type="match status" value="1"/>
</dbReference>
<dbReference type="PANTHER" id="PTHR30576">
    <property type="entry name" value="COLANIC BIOSYNTHESIS UDP-GLUCOSE LIPID CARRIER TRANSFERASE"/>
    <property type="match status" value="1"/>
</dbReference>
<reference evidence="4 5" key="1">
    <citation type="submission" date="2017-09" db="EMBL/GenBank/DDBJ databases">
        <title>Depth-based differentiation of microbial function through sediment-hosted aquifers and enrichment of novel symbionts in the deep terrestrial subsurface.</title>
        <authorList>
            <person name="Probst A.J."/>
            <person name="Ladd B."/>
            <person name="Jarett J.K."/>
            <person name="Geller-Mcgrath D.E."/>
            <person name="Sieber C.M."/>
            <person name="Emerson J.B."/>
            <person name="Anantharaman K."/>
            <person name="Thomas B.C."/>
            <person name="Malmstrom R."/>
            <person name="Stieglmeier M."/>
            <person name="Klingl A."/>
            <person name="Woyke T."/>
            <person name="Ryan C.M."/>
            <person name="Banfield J.F."/>
        </authorList>
    </citation>
    <scope>NUCLEOTIDE SEQUENCE [LARGE SCALE GENOMIC DNA]</scope>
    <source>
        <strain evidence="4">CG10_big_fil_rev_8_21_14_0_10_50_13</strain>
    </source>
</reference>
<feature type="transmembrane region" description="Helical" evidence="2">
    <location>
        <begin position="21"/>
        <end position="44"/>
    </location>
</feature>
<feature type="transmembrane region" description="Helical" evidence="2">
    <location>
        <begin position="265"/>
        <end position="288"/>
    </location>
</feature>
<evidence type="ECO:0000256" key="1">
    <source>
        <dbReference type="ARBA" id="ARBA00006464"/>
    </source>
</evidence>
<accession>A0A2H0RGK0</accession>
<name>A0A2H0RGK0_9BACT</name>
<proteinExistence type="inferred from homology"/>
<evidence type="ECO:0000313" key="4">
    <source>
        <dbReference type="EMBL" id="PIR45638.1"/>
    </source>
</evidence>
<keyword evidence="2" id="KW-1133">Transmembrane helix</keyword>
<sequence>MFFDFVVLSRTMKRISRRTTLALFLGDILFFVVALWLTLFIRYAELPSQAFFLQHLGPFAIIFAVWLTVFFIFDLYRRPTTLFRRQLPGVILRAQIVNTLIAVIFFYYLPVFGITPRTNLFIYLIVSFILIVIWRTLARRLDRRSRRINVVFLCQGAEVDELEEEFSHNSRYGVKIIAPDKLAEARTGDNNLLVVFNPYDRETKDDWAGLYRLIFAGVTFINIHNLYEEIFEKIPISILDEQWFLENISSRGTITYDLFKRVTDVLAGSVLGLVSLVFYPFIILAVWLSDGRPFFFTQERVGKRGRVFKIIKFRSMRADQVTSVGRLLRVTRLDELPQLWNVVRGNLSLIGPRPERPDYAEIYRNEVPYYNIRHLIKPGLSGWAQLYHDNHPHFHVAQAATTEKLSYDLYYVKHRGIILDVIIGLKTIRALLLRTGA</sequence>
<dbReference type="PANTHER" id="PTHR30576:SF0">
    <property type="entry name" value="UNDECAPRENYL-PHOSPHATE N-ACETYLGALACTOSAMINYL 1-PHOSPHATE TRANSFERASE-RELATED"/>
    <property type="match status" value="1"/>
</dbReference>
<evidence type="ECO:0000259" key="3">
    <source>
        <dbReference type="Pfam" id="PF02397"/>
    </source>
</evidence>
<dbReference type="AlphaFoldDB" id="A0A2H0RGK0"/>
<gene>
    <name evidence="4" type="ORF">COV09_00385</name>
</gene>
<comment type="similarity">
    <text evidence="1">Belongs to the bacterial sugar transferase family.</text>
</comment>
<organism evidence="4 5">
    <name type="scientific">Candidatus Vogelbacteria bacterium CG10_big_fil_rev_8_21_14_0_10_50_13</name>
    <dbReference type="NCBI Taxonomy" id="1975044"/>
    <lineage>
        <taxon>Bacteria</taxon>
        <taxon>Candidatus Vogeliibacteriota</taxon>
    </lineage>
</organism>
<dbReference type="Proteomes" id="UP000230906">
    <property type="component" value="Unassembled WGS sequence"/>
</dbReference>
<evidence type="ECO:0000256" key="2">
    <source>
        <dbReference type="SAM" id="Phobius"/>
    </source>
</evidence>
<comment type="caution">
    <text evidence="4">The sequence shown here is derived from an EMBL/GenBank/DDBJ whole genome shotgun (WGS) entry which is preliminary data.</text>
</comment>
<feature type="transmembrane region" description="Helical" evidence="2">
    <location>
        <begin position="96"/>
        <end position="114"/>
    </location>
</feature>
<protein>
    <recommendedName>
        <fullName evidence="3">Bacterial sugar transferase domain-containing protein</fullName>
    </recommendedName>
</protein>
<evidence type="ECO:0000313" key="5">
    <source>
        <dbReference type="Proteomes" id="UP000230906"/>
    </source>
</evidence>